<dbReference type="Pfam" id="PF00497">
    <property type="entry name" value="SBP_bac_3"/>
    <property type="match status" value="1"/>
</dbReference>
<protein>
    <submittedName>
        <fullName evidence="5">Extracellular solute-binding protein</fullName>
    </submittedName>
</protein>
<feature type="chain" id="PRO_5014603417" evidence="3">
    <location>
        <begin position="24"/>
        <end position="245"/>
    </location>
</feature>
<organism evidence="5 6">
    <name type="scientific">Reinekea forsetii</name>
    <dbReference type="NCBI Taxonomy" id="1336806"/>
    <lineage>
        <taxon>Bacteria</taxon>
        <taxon>Pseudomonadati</taxon>
        <taxon>Pseudomonadota</taxon>
        <taxon>Gammaproteobacteria</taxon>
        <taxon>Oceanospirillales</taxon>
        <taxon>Saccharospirillaceae</taxon>
        <taxon>Reinekea</taxon>
    </lineage>
</organism>
<dbReference type="AlphaFoldDB" id="A0A2K8KT80"/>
<dbReference type="InterPro" id="IPR001638">
    <property type="entry name" value="Solute-binding_3/MltF_N"/>
</dbReference>
<name>A0A2K8KT80_9GAMM</name>
<dbReference type="PANTHER" id="PTHR35936">
    <property type="entry name" value="MEMBRANE-BOUND LYTIC MUREIN TRANSGLYCOSYLASE F"/>
    <property type="match status" value="1"/>
</dbReference>
<gene>
    <name evidence="5" type="ORF">REIFOR_02809</name>
</gene>
<dbReference type="OrthoDB" id="5456414at2"/>
<dbReference type="Gene3D" id="3.40.190.10">
    <property type="entry name" value="Periplasmic binding protein-like II"/>
    <property type="match status" value="2"/>
</dbReference>
<dbReference type="Proteomes" id="UP000229757">
    <property type="component" value="Chromosome"/>
</dbReference>
<sequence length="245" mass="27408">MRMKIIFGFVILGLIQPAAIALASDEVINVHYHDRPPYAVSTPSGMVSGLTASPVVKAFSQAGVQVAWIQTPSNRQLRLVQGNSANDCVLGWFKNAEREQFARFSQPIYRDKPQRVIALESNRRVTKGTSLSALLRDQSLKLLVKSGYSYGPVVDQLLVKLKPQTTVVTGDNLSMLRMLNAGRVDYFFAAVEEIDYLIGINDFARADYQFLPFVELAQGTNRHLMCSRRVSDALLDRFNAHLPQY</sequence>
<dbReference type="KEGG" id="rfo:REIFOR_02809"/>
<evidence type="ECO:0000259" key="4">
    <source>
        <dbReference type="Pfam" id="PF00497"/>
    </source>
</evidence>
<dbReference type="SUPFAM" id="SSF53850">
    <property type="entry name" value="Periplasmic binding protein-like II"/>
    <property type="match status" value="1"/>
</dbReference>
<evidence type="ECO:0000313" key="5">
    <source>
        <dbReference type="EMBL" id="ATX77930.1"/>
    </source>
</evidence>
<dbReference type="PANTHER" id="PTHR35936:SF25">
    <property type="entry name" value="ABC TRANSPORTER SUBSTRATE-BINDING PROTEIN"/>
    <property type="match status" value="1"/>
</dbReference>
<evidence type="ECO:0000313" key="6">
    <source>
        <dbReference type="Proteomes" id="UP000229757"/>
    </source>
</evidence>
<dbReference type="EMBL" id="CP011797">
    <property type="protein sequence ID" value="ATX77930.1"/>
    <property type="molecule type" value="Genomic_DNA"/>
</dbReference>
<feature type="signal peptide" evidence="3">
    <location>
        <begin position="1"/>
        <end position="23"/>
    </location>
</feature>
<reference evidence="5 6" key="1">
    <citation type="journal article" date="2017" name="Environ. Microbiol.">
        <title>Genomic and physiological analyses of 'Reinekea forsetii' reveal a versatile opportunistic lifestyle during spring algae blooms.</title>
        <authorList>
            <person name="Avci B."/>
            <person name="Hahnke R.L."/>
            <person name="Chafee M."/>
            <person name="Fischer T."/>
            <person name="Gruber-Vodicka H."/>
            <person name="Tegetmeyer H.E."/>
            <person name="Harder J."/>
            <person name="Fuchs B.M."/>
            <person name="Amann R.I."/>
            <person name="Teeling H."/>
        </authorList>
    </citation>
    <scope>NUCLEOTIDE SEQUENCE [LARGE SCALE GENOMIC DNA]</scope>
    <source>
        <strain evidence="5 6">Hel1_31_D35</strain>
    </source>
</reference>
<keyword evidence="2 3" id="KW-0732">Signal</keyword>
<feature type="domain" description="Solute-binding protein family 3/N-terminal" evidence="4">
    <location>
        <begin position="33"/>
        <end position="203"/>
    </location>
</feature>
<evidence type="ECO:0000256" key="3">
    <source>
        <dbReference type="SAM" id="SignalP"/>
    </source>
</evidence>
<dbReference type="RefSeq" id="WP_100258151.1">
    <property type="nucleotide sequence ID" value="NZ_CP011797.1"/>
</dbReference>
<evidence type="ECO:0000256" key="1">
    <source>
        <dbReference type="ARBA" id="ARBA00010333"/>
    </source>
</evidence>
<accession>A0A2K8KT80</accession>
<keyword evidence="6" id="KW-1185">Reference proteome</keyword>
<evidence type="ECO:0000256" key="2">
    <source>
        <dbReference type="ARBA" id="ARBA00022729"/>
    </source>
</evidence>
<proteinExistence type="inferred from homology"/>
<comment type="similarity">
    <text evidence="1">Belongs to the bacterial solute-binding protein 3 family.</text>
</comment>